<gene>
    <name evidence="3" type="ORF">DH2020_010968</name>
</gene>
<feature type="region of interest" description="Disordered" evidence="1">
    <location>
        <begin position="153"/>
        <end position="196"/>
    </location>
</feature>
<evidence type="ECO:0000313" key="3">
    <source>
        <dbReference type="EMBL" id="KAK6156720.1"/>
    </source>
</evidence>
<feature type="compositionally biased region" description="Pro residues" evidence="1">
    <location>
        <begin position="186"/>
        <end position="196"/>
    </location>
</feature>
<comment type="caution">
    <text evidence="3">The sequence shown here is derived from an EMBL/GenBank/DDBJ whole genome shotgun (WGS) entry which is preliminary data.</text>
</comment>
<feature type="chain" id="PRO_5045593852" evidence="2">
    <location>
        <begin position="24"/>
        <end position="196"/>
    </location>
</feature>
<dbReference type="PANTHER" id="PTHR33088">
    <property type="entry name" value="MUCIN-2"/>
    <property type="match status" value="1"/>
</dbReference>
<feature type="compositionally biased region" description="Pro residues" evidence="1">
    <location>
        <begin position="153"/>
        <end position="163"/>
    </location>
</feature>
<evidence type="ECO:0000256" key="2">
    <source>
        <dbReference type="SAM" id="SignalP"/>
    </source>
</evidence>
<proteinExistence type="predicted"/>
<feature type="signal peptide" evidence="2">
    <location>
        <begin position="1"/>
        <end position="23"/>
    </location>
</feature>
<keyword evidence="2" id="KW-0732">Signal</keyword>
<dbReference type="EMBL" id="JABTTQ020000005">
    <property type="protein sequence ID" value="KAK6156720.1"/>
    <property type="molecule type" value="Genomic_DNA"/>
</dbReference>
<sequence>MAHHENPSLVLSFLLITLATTSGRVILADARNLLEFNFPEIPLPELPDIVDLPEPELPSLPKVELPHFPGLPEIHFPSLPTVEFPKIPDLSSFPQFPGFSKPGASAVHKDTPLSIQGLEMASAAGNRRLLTPGFPGFPTLPLPSFPTIPSPSLFPPLFPSPNPEDPETPSVPQFPPTTFPGNPSFPIIPPPSFTSP</sequence>
<accession>A0ABR0XC18</accession>
<dbReference type="InterPro" id="IPR044659">
    <property type="entry name" value="PELPK1_2"/>
</dbReference>
<protein>
    <submittedName>
        <fullName evidence="3">Uncharacterized protein</fullName>
    </submittedName>
</protein>
<reference evidence="3 4" key="1">
    <citation type="journal article" date="2021" name="Comput. Struct. Biotechnol. J.">
        <title>De novo genome assembly of the potent medicinal plant Rehmannia glutinosa using nanopore technology.</title>
        <authorList>
            <person name="Ma L."/>
            <person name="Dong C."/>
            <person name="Song C."/>
            <person name="Wang X."/>
            <person name="Zheng X."/>
            <person name="Niu Y."/>
            <person name="Chen S."/>
            <person name="Feng W."/>
        </authorList>
    </citation>
    <scope>NUCLEOTIDE SEQUENCE [LARGE SCALE GENOMIC DNA]</scope>
    <source>
        <strain evidence="3">DH-2019</strain>
    </source>
</reference>
<organism evidence="3 4">
    <name type="scientific">Rehmannia glutinosa</name>
    <name type="common">Chinese foxglove</name>
    <dbReference type="NCBI Taxonomy" id="99300"/>
    <lineage>
        <taxon>Eukaryota</taxon>
        <taxon>Viridiplantae</taxon>
        <taxon>Streptophyta</taxon>
        <taxon>Embryophyta</taxon>
        <taxon>Tracheophyta</taxon>
        <taxon>Spermatophyta</taxon>
        <taxon>Magnoliopsida</taxon>
        <taxon>eudicotyledons</taxon>
        <taxon>Gunneridae</taxon>
        <taxon>Pentapetalae</taxon>
        <taxon>asterids</taxon>
        <taxon>lamiids</taxon>
        <taxon>Lamiales</taxon>
        <taxon>Orobanchaceae</taxon>
        <taxon>Rehmannieae</taxon>
        <taxon>Rehmannia</taxon>
    </lineage>
</organism>
<dbReference type="Proteomes" id="UP001318860">
    <property type="component" value="Unassembled WGS sequence"/>
</dbReference>
<dbReference type="PANTHER" id="PTHR33088:SF64">
    <property type="entry name" value="GAMMA-GLIADIN"/>
    <property type="match status" value="1"/>
</dbReference>
<evidence type="ECO:0000256" key="1">
    <source>
        <dbReference type="SAM" id="MobiDB-lite"/>
    </source>
</evidence>
<name>A0ABR0XC18_REHGL</name>
<evidence type="ECO:0000313" key="4">
    <source>
        <dbReference type="Proteomes" id="UP001318860"/>
    </source>
</evidence>
<keyword evidence="4" id="KW-1185">Reference proteome</keyword>